<dbReference type="Gene3D" id="3.40.50.300">
    <property type="entry name" value="P-loop containing nucleotide triphosphate hydrolases"/>
    <property type="match status" value="1"/>
</dbReference>
<organism evidence="2 3">
    <name type="scientific">Cypionkella sinensis</name>
    <dbReference type="NCBI Taxonomy" id="1756043"/>
    <lineage>
        <taxon>Bacteria</taxon>
        <taxon>Pseudomonadati</taxon>
        <taxon>Pseudomonadota</taxon>
        <taxon>Alphaproteobacteria</taxon>
        <taxon>Rhodobacterales</taxon>
        <taxon>Paracoccaceae</taxon>
        <taxon>Cypionkella</taxon>
    </lineage>
</organism>
<accession>A0ABV7IV83</accession>
<dbReference type="Proteomes" id="UP001595547">
    <property type="component" value="Unassembled WGS sequence"/>
</dbReference>
<protein>
    <submittedName>
        <fullName evidence="2">Stf0 family sulfotransferase</fullName>
    </submittedName>
</protein>
<evidence type="ECO:0000313" key="3">
    <source>
        <dbReference type="Proteomes" id="UP001595547"/>
    </source>
</evidence>
<dbReference type="EMBL" id="JBHRTO010000001">
    <property type="protein sequence ID" value="MFC3179748.1"/>
    <property type="molecule type" value="Genomic_DNA"/>
</dbReference>
<evidence type="ECO:0000259" key="1">
    <source>
        <dbReference type="Pfam" id="PF09037"/>
    </source>
</evidence>
<dbReference type="SUPFAM" id="SSF52540">
    <property type="entry name" value="P-loop containing nucleoside triphosphate hydrolases"/>
    <property type="match status" value="1"/>
</dbReference>
<comment type="caution">
    <text evidence="2">The sequence shown here is derived from an EMBL/GenBank/DDBJ whole genome shotgun (WGS) entry which is preliminary data.</text>
</comment>
<name>A0ABV7IV83_9RHOB</name>
<gene>
    <name evidence="2" type="ORF">ACFOGH_02000</name>
</gene>
<reference evidence="3" key="1">
    <citation type="journal article" date="2019" name="Int. J. Syst. Evol. Microbiol.">
        <title>The Global Catalogue of Microorganisms (GCM) 10K type strain sequencing project: providing services to taxonomists for standard genome sequencing and annotation.</title>
        <authorList>
            <consortium name="The Broad Institute Genomics Platform"/>
            <consortium name="The Broad Institute Genome Sequencing Center for Infectious Disease"/>
            <person name="Wu L."/>
            <person name="Ma J."/>
        </authorList>
    </citation>
    <scope>NUCLEOTIDE SEQUENCE [LARGE SCALE GENOMIC DNA]</scope>
    <source>
        <strain evidence="3">KCTC 52039</strain>
    </source>
</reference>
<dbReference type="RefSeq" id="WP_380071378.1">
    <property type="nucleotide sequence ID" value="NZ_JBHRTO010000001.1"/>
</dbReference>
<dbReference type="Pfam" id="PF09037">
    <property type="entry name" value="Sulphotransf"/>
    <property type="match status" value="1"/>
</dbReference>
<dbReference type="PIRSF" id="PIRSF021497">
    <property type="entry name" value="Sulphotransferase_Stf0"/>
    <property type="match status" value="1"/>
</dbReference>
<proteinExistence type="predicted"/>
<dbReference type="InterPro" id="IPR027417">
    <property type="entry name" value="P-loop_NTPase"/>
</dbReference>
<evidence type="ECO:0000313" key="2">
    <source>
        <dbReference type="EMBL" id="MFC3179748.1"/>
    </source>
</evidence>
<dbReference type="InterPro" id="IPR015124">
    <property type="entry name" value="Stf0"/>
</dbReference>
<feature type="domain" description="Sulphotransferase Stf0" evidence="1">
    <location>
        <begin position="3"/>
        <end position="246"/>
    </location>
</feature>
<sequence length="248" mass="26736">MNSYIICGTPRSGSTLLCGMLTAMQTMGAPDSFFMRDVDPIWAQAWGLPARGDLDDGAYGRAFLAAVIAAGRGPSDVFGLRLMWESLVDLQAMLAAVHPGLDSDRARLRAAFGEVVFVHLTRDDKLAQAVSLVRAEQTGLWHMAPDGTELERLSPPAAPQYDRARIAAILAALEQDDASWHSWFAAQDIQPLRLRYHDLAADPQAAVTRICAAVGVAAPALGSLQPEVAKLADAVNADWIARYRAEQA</sequence>
<dbReference type="InterPro" id="IPR024628">
    <property type="entry name" value="Sulfotransferase_Stf0_dom"/>
</dbReference>
<keyword evidence="3" id="KW-1185">Reference proteome</keyword>